<keyword evidence="7" id="KW-1185">Reference proteome</keyword>
<dbReference type="GO" id="GO:0005886">
    <property type="term" value="C:plasma membrane"/>
    <property type="evidence" value="ECO:0007669"/>
    <property type="project" value="TreeGrafter"/>
</dbReference>
<dbReference type="PROSITE" id="PS50887">
    <property type="entry name" value="GGDEF"/>
    <property type="match status" value="1"/>
</dbReference>
<keyword evidence="4" id="KW-0812">Transmembrane</keyword>
<dbReference type="NCBIfam" id="TIGR00254">
    <property type="entry name" value="GGDEF"/>
    <property type="match status" value="1"/>
</dbReference>
<dbReference type="EC" id="2.7.7.65" evidence="1"/>
<dbReference type="InterPro" id="IPR050469">
    <property type="entry name" value="Diguanylate_Cyclase"/>
</dbReference>
<proteinExistence type="predicted"/>
<evidence type="ECO:0000313" key="7">
    <source>
        <dbReference type="Proteomes" id="UP000198367"/>
    </source>
</evidence>
<gene>
    <name evidence="6" type="ORF">CF168_09805</name>
</gene>
<dbReference type="SMART" id="SM00267">
    <property type="entry name" value="GGDEF"/>
    <property type="match status" value="1"/>
</dbReference>
<dbReference type="Proteomes" id="UP000198367">
    <property type="component" value="Chromosome"/>
</dbReference>
<accession>A0A220UM14</accession>
<dbReference type="EMBL" id="CP022358">
    <property type="protein sequence ID" value="ASK69145.1"/>
    <property type="molecule type" value="Genomic_DNA"/>
</dbReference>
<feature type="transmembrane region" description="Helical" evidence="4">
    <location>
        <begin position="74"/>
        <end position="97"/>
    </location>
</feature>
<dbReference type="SUPFAM" id="SSF55073">
    <property type="entry name" value="Nucleotide cyclase"/>
    <property type="match status" value="1"/>
</dbReference>
<sequence length="321" mass="36175">METPAKSLRLASVYGVSLLIIFMVPLLLWQSTTAKTVTAVDWFDVVTEGALFVLGMCWLMVMVSVRPSGRVTNLLIAGLSSYCLGCYLDLLDEIFIVKTIPVYNWFEKMPTPVGLLVLTYGLWLWRDEQTVVNRQLQTREQFHREHQLTDGLTLLNDAKAFEQHLIRQISQNQSFGLIMLDVDNFHQYNESNGVEEGDRLLSQLALWLSASLRSQDLVCRYAGDRFIILMRGAIPPLVSVMAEQIQQGVRELGCSVSVVWTLPSPKALDRQDKQNSPKSQAATLLQSLNQKISQQKAYRASAAPFTPPFHPRSTSTERGLN</sequence>
<reference evidence="6 7" key="1">
    <citation type="submission" date="2017-07" db="EMBL/GenBank/DDBJ databases">
        <title>Phenotypical and genomic characterization of a clinical isolate of Shewanella bicestrii sp. nov. producing an extended-spectrum beta-lactamase and a new oxacillinase variant.</title>
        <authorList>
            <person name="Jousset A.B."/>
            <person name="Bonnin R.A."/>
            <person name="Girlich D."/>
            <person name="Dabos L."/>
            <person name="Potron A."/>
            <person name="Dortet L."/>
            <person name="Glaser P."/>
            <person name="Naas T."/>
        </authorList>
    </citation>
    <scope>NUCLEOTIDE SEQUENCE [LARGE SCALE GENOMIC DNA]</scope>
    <source>
        <strain evidence="6 7">JAB-1</strain>
    </source>
</reference>
<evidence type="ECO:0000259" key="5">
    <source>
        <dbReference type="PROSITE" id="PS50887"/>
    </source>
</evidence>
<feature type="domain" description="GGDEF" evidence="5">
    <location>
        <begin position="173"/>
        <end position="308"/>
    </location>
</feature>
<evidence type="ECO:0000256" key="4">
    <source>
        <dbReference type="SAM" id="Phobius"/>
    </source>
</evidence>
<evidence type="ECO:0000313" key="6">
    <source>
        <dbReference type="EMBL" id="ASK69145.1"/>
    </source>
</evidence>
<dbReference type="Pfam" id="PF00990">
    <property type="entry name" value="GGDEF"/>
    <property type="match status" value="1"/>
</dbReference>
<feature type="transmembrane region" description="Helical" evidence="4">
    <location>
        <begin position="42"/>
        <end position="62"/>
    </location>
</feature>
<dbReference type="GO" id="GO:0052621">
    <property type="term" value="F:diguanylate cyclase activity"/>
    <property type="evidence" value="ECO:0007669"/>
    <property type="project" value="UniProtKB-EC"/>
</dbReference>
<feature type="compositionally biased region" description="Polar residues" evidence="3">
    <location>
        <begin position="312"/>
        <end position="321"/>
    </location>
</feature>
<dbReference type="RefSeq" id="WP_089067728.1">
    <property type="nucleotide sequence ID" value="NZ_CP022358.1"/>
</dbReference>
<keyword evidence="4" id="KW-1133">Transmembrane helix</keyword>
<evidence type="ECO:0000256" key="3">
    <source>
        <dbReference type="SAM" id="MobiDB-lite"/>
    </source>
</evidence>
<comment type="catalytic activity">
    <reaction evidence="2">
        <text>2 GTP = 3',3'-c-di-GMP + 2 diphosphate</text>
        <dbReference type="Rhea" id="RHEA:24898"/>
        <dbReference type="ChEBI" id="CHEBI:33019"/>
        <dbReference type="ChEBI" id="CHEBI:37565"/>
        <dbReference type="ChEBI" id="CHEBI:58805"/>
        <dbReference type="EC" id="2.7.7.65"/>
    </reaction>
</comment>
<dbReference type="GO" id="GO:0043709">
    <property type="term" value="P:cell adhesion involved in single-species biofilm formation"/>
    <property type="evidence" value="ECO:0007669"/>
    <property type="project" value="TreeGrafter"/>
</dbReference>
<dbReference type="PANTHER" id="PTHR45138">
    <property type="entry name" value="REGULATORY COMPONENTS OF SENSORY TRANSDUCTION SYSTEM"/>
    <property type="match status" value="1"/>
</dbReference>
<dbReference type="InterPro" id="IPR043128">
    <property type="entry name" value="Rev_trsase/Diguanyl_cyclase"/>
</dbReference>
<dbReference type="InterPro" id="IPR029787">
    <property type="entry name" value="Nucleotide_cyclase"/>
</dbReference>
<dbReference type="CDD" id="cd01949">
    <property type="entry name" value="GGDEF"/>
    <property type="match status" value="1"/>
</dbReference>
<organism evidence="6 7">
    <name type="scientific">Shewanella bicestrii</name>
    <dbReference type="NCBI Taxonomy" id="2018305"/>
    <lineage>
        <taxon>Bacteria</taxon>
        <taxon>Pseudomonadati</taxon>
        <taxon>Pseudomonadota</taxon>
        <taxon>Gammaproteobacteria</taxon>
        <taxon>Alteromonadales</taxon>
        <taxon>Shewanellaceae</taxon>
        <taxon>Shewanella</taxon>
    </lineage>
</organism>
<dbReference type="KEGG" id="sbj:CF168_09805"/>
<feature type="region of interest" description="Disordered" evidence="3">
    <location>
        <begin position="295"/>
        <end position="321"/>
    </location>
</feature>
<dbReference type="InterPro" id="IPR000160">
    <property type="entry name" value="GGDEF_dom"/>
</dbReference>
<feature type="transmembrane region" description="Helical" evidence="4">
    <location>
        <begin position="12"/>
        <end position="30"/>
    </location>
</feature>
<dbReference type="GO" id="GO:1902201">
    <property type="term" value="P:negative regulation of bacterial-type flagellum-dependent cell motility"/>
    <property type="evidence" value="ECO:0007669"/>
    <property type="project" value="TreeGrafter"/>
</dbReference>
<dbReference type="AlphaFoldDB" id="A0A220UM14"/>
<evidence type="ECO:0000256" key="2">
    <source>
        <dbReference type="ARBA" id="ARBA00034247"/>
    </source>
</evidence>
<dbReference type="Gene3D" id="3.30.70.270">
    <property type="match status" value="1"/>
</dbReference>
<evidence type="ECO:0000256" key="1">
    <source>
        <dbReference type="ARBA" id="ARBA00012528"/>
    </source>
</evidence>
<keyword evidence="4" id="KW-0472">Membrane</keyword>
<dbReference type="PANTHER" id="PTHR45138:SF9">
    <property type="entry name" value="DIGUANYLATE CYCLASE DGCM-RELATED"/>
    <property type="match status" value="1"/>
</dbReference>
<protein>
    <recommendedName>
        <fullName evidence="1">diguanylate cyclase</fullName>
        <ecNumber evidence="1">2.7.7.65</ecNumber>
    </recommendedName>
</protein>
<name>A0A220UM14_9GAMM</name>